<gene>
    <name evidence="2" type="ORF">NEUTE1DRAFT_105653</name>
</gene>
<dbReference type="RefSeq" id="XP_009856317.1">
    <property type="nucleotide sequence ID" value="XM_009858015.1"/>
</dbReference>
<dbReference type="GeneID" id="20822203"/>
<dbReference type="HOGENOM" id="CLU_2441393_0_0_1"/>
<dbReference type="KEGG" id="nte:NEUTE1DRAFT105653"/>
<dbReference type="AlphaFoldDB" id="F8N4D6"/>
<keyword evidence="3" id="KW-1185">Reference proteome</keyword>
<dbReference type="Proteomes" id="UP000008065">
    <property type="component" value="Unassembled WGS sequence"/>
</dbReference>
<feature type="compositionally biased region" description="Polar residues" evidence="1">
    <location>
        <begin position="73"/>
        <end position="91"/>
    </location>
</feature>
<feature type="region of interest" description="Disordered" evidence="1">
    <location>
        <begin position="68"/>
        <end position="91"/>
    </location>
</feature>
<sequence length="91" mass="9867">MTRARIGIQCGWIRSLGAAAVCPVSNCARARHREAAGTSVDDWRQIPGITSAHGQRRNRRVEDIPGFPLAQLPSASTATRLHTPTLAEQSH</sequence>
<dbReference type="OrthoDB" id="10299114at2759"/>
<accession>F8N4D6</accession>
<evidence type="ECO:0000256" key="1">
    <source>
        <dbReference type="SAM" id="MobiDB-lite"/>
    </source>
</evidence>
<evidence type="ECO:0000313" key="2">
    <source>
        <dbReference type="EMBL" id="EGO52677.1"/>
    </source>
</evidence>
<dbReference type="EMBL" id="GL891382">
    <property type="protein sequence ID" value="EGO52677.1"/>
    <property type="molecule type" value="Genomic_DNA"/>
</dbReference>
<reference evidence="3" key="1">
    <citation type="journal article" date="2011" name="Genetics">
        <title>Massive changes in genome architecture accompany the transition to self-fertility in the filamentous fungus Neurospora tetrasperma.</title>
        <authorList>
            <person name="Ellison C.E."/>
            <person name="Stajich J.E."/>
            <person name="Jacobson D.J."/>
            <person name="Natvig D.O."/>
            <person name="Lapidus A."/>
            <person name="Foster B."/>
            <person name="Aerts A."/>
            <person name="Riley R."/>
            <person name="Lindquist E.A."/>
            <person name="Grigoriev I.V."/>
            <person name="Taylor J.W."/>
        </authorList>
    </citation>
    <scope>NUCLEOTIDE SEQUENCE [LARGE SCALE GENOMIC DNA]</scope>
    <source>
        <strain evidence="3">FGSC 2508 / P0657</strain>
    </source>
</reference>
<proteinExistence type="predicted"/>
<evidence type="ECO:0000313" key="3">
    <source>
        <dbReference type="Proteomes" id="UP000008065"/>
    </source>
</evidence>
<dbReference type="VEuPathDB" id="FungiDB:NEUTE1DRAFT_105653"/>
<organism evidence="2 3">
    <name type="scientific">Neurospora tetrasperma (strain FGSC 2508 / ATCC MYA-4615 / P0657)</name>
    <dbReference type="NCBI Taxonomy" id="510951"/>
    <lineage>
        <taxon>Eukaryota</taxon>
        <taxon>Fungi</taxon>
        <taxon>Dikarya</taxon>
        <taxon>Ascomycota</taxon>
        <taxon>Pezizomycotina</taxon>
        <taxon>Sordariomycetes</taxon>
        <taxon>Sordariomycetidae</taxon>
        <taxon>Sordariales</taxon>
        <taxon>Sordariaceae</taxon>
        <taxon>Neurospora</taxon>
    </lineage>
</organism>
<name>F8N4D6_NEUT8</name>
<protein>
    <submittedName>
        <fullName evidence="2">Uncharacterized protein</fullName>
    </submittedName>
</protein>